<sequence length="117" mass="11964">MKKIFVCLAVAAGALAAPALSFAQSNGPVTRAEVRADLVRVEQAGYQPGRGEDINYPSDIQAAEAKIAAQDNHNLTNNAVGGVAMTGTSSSGKSSRSASNNNACVGPVSYCNIFFGS</sequence>
<dbReference type="InterPro" id="IPR025421">
    <property type="entry name" value="DUF4148"/>
</dbReference>
<dbReference type="Pfam" id="PF13663">
    <property type="entry name" value="DUF4148"/>
    <property type="match status" value="1"/>
</dbReference>
<reference evidence="2 3" key="1">
    <citation type="journal article" date="2014" name="Genome Announc.">
        <title>Draft Genome Sequence of the Haloacid-Degrading Burkholderia caribensis Strain MBA4.</title>
        <authorList>
            <person name="Pan Y."/>
            <person name="Kong K.F."/>
            <person name="Tsang J.S."/>
        </authorList>
    </citation>
    <scope>NUCLEOTIDE SEQUENCE [LARGE SCALE GENOMIC DNA]</scope>
    <source>
        <strain evidence="2 3">MBA4</strain>
    </source>
</reference>
<protein>
    <recommendedName>
        <fullName evidence="4">Purine nucleoside phosphorylase</fullName>
    </recommendedName>
</protein>
<evidence type="ECO:0000313" key="3">
    <source>
        <dbReference type="Proteomes" id="UP000019146"/>
    </source>
</evidence>
<dbReference type="AlphaFoldDB" id="A0A0P0RKD6"/>
<dbReference type="GeneID" id="69972811"/>
<dbReference type="Proteomes" id="UP000019146">
    <property type="component" value="Chromosome 2"/>
</dbReference>
<evidence type="ECO:0000313" key="2">
    <source>
        <dbReference type="EMBL" id="ALL69216.1"/>
    </source>
</evidence>
<dbReference type="EMBL" id="CP012747">
    <property type="protein sequence ID" value="ALL69216.1"/>
    <property type="molecule type" value="Genomic_DNA"/>
</dbReference>
<gene>
    <name evidence="2" type="ORF">K788_0007599</name>
</gene>
<feature type="signal peptide" evidence="1">
    <location>
        <begin position="1"/>
        <end position="23"/>
    </location>
</feature>
<organism evidence="2 3">
    <name type="scientific">Paraburkholderia caribensis MBA4</name>
    <dbReference type="NCBI Taxonomy" id="1323664"/>
    <lineage>
        <taxon>Bacteria</taxon>
        <taxon>Pseudomonadati</taxon>
        <taxon>Pseudomonadota</taxon>
        <taxon>Betaproteobacteria</taxon>
        <taxon>Burkholderiales</taxon>
        <taxon>Burkholderiaceae</taxon>
        <taxon>Paraburkholderia</taxon>
    </lineage>
</organism>
<feature type="chain" id="PRO_5006054413" description="Purine nucleoside phosphorylase" evidence="1">
    <location>
        <begin position="24"/>
        <end position="117"/>
    </location>
</feature>
<evidence type="ECO:0000256" key="1">
    <source>
        <dbReference type="SAM" id="SignalP"/>
    </source>
</evidence>
<keyword evidence="1" id="KW-0732">Signal</keyword>
<name>A0A0P0RKD6_9BURK</name>
<dbReference type="RefSeq" id="WP_007587157.1">
    <property type="nucleotide sequence ID" value="NZ_CP012747.1"/>
</dbReference>
<dbReference type="KEGG" id="bcai:K788_0007599"/>
<evidence type="ECO:0008006" key="4">
    <source>
        <dbReference type="Google" id="ProtNLM"/>
    </source>
</evidence>
<proteinExistence type="predicted"/>
<accession>A0A0P0RKD6</accession>